<keyword evidence="2" id="KW-0812">Transmembrane</keyword>
<gene>
    <name evidence="3" type="ORF">QBC37DRAFT_311271</name>
</gene>
<name>A0AAN6YDG0_9PEZI</name>
<evidence type="ECO:0000256" key="1">
    <source>
        <dbReference type="SAM" id="MobiDB-lite"/>
    </source>
</evidence>
<feature type="transmembrane region" description="Helical" evidence="2">
    <location>
        <begin position="225"/>
        <end position="249"/>
    </location>
</feature>
<dbReference type="InterPro" id="IPR052413">
    <property type="entry name" value="SUR7_domain"/>
</dbReference>
<feature type="region of interest" description="Disordered" evidence="1">
    <location>
        <begin position="299"/>
        <end position="323"/>
    </location>
</feature>
<organism evidence="3 4">
    <name type="scientific">Rhypophila decipiens</name>
    <dbReference type="NCBI Taxonomy" id="261697"/>
    <lineage>
        <taxon>Eukaryota</taxon>
        <taxon>Fungi</taxon>
        <taxon>Dikarya</taxon>
        <taxon>Ascomycota</taxon>
        <taxon>Pezizomycotina</taxon>
        <taxon>Sordariomycetes</taxon>
        <taxon>Sordariomycetidae</taxon>
        <taxon>Sordariales</taxon>
        <taxon>Naviculisporaceae</taxon>
        <taxon>Rhypophila</taxon>
    </lineage>
</organism>
<feature type="transmembrane region" description="Helical" evidence="2">
    <location>
        <begin position="194"/>
        <end position="213"/>
    </location>
</feature>
<dbReference type="Pfam" id="PF06687">
    <property type="entry name" value="SUR7"/>
    <property type="match status" value="1"/>
</dbReference>
<dbReference type="AlphaFoldDB" id="A0AAN6YDG0"/>
<evidence type="ECO:0000313" key="4">
    <source>
        <dbReference type="Proteomes" id="UP001301769"/>
    </source>
</evidence>
<feature type="compositionally biased region" description="Basic and acidic residues" evidence="1">
    <location>
        <begin position="306"/>
        <end position="315"/>
    </location>
</feature>
<comment type="caution">
    <text evidence="3">The sequence shown here is derived from an EMBL/GenBank/DDBJ whole genome shotgun (WGS) entry which is preliminary data.</text>
</comment>
<sequence length="365" mass="38591">MANLGRYACVAIPFLLTLASLISLLIAGLAGVADKSLYMFQVNTTDLSISPVNIENVLDKITSRAAFAQDLHNAEGILDDVKDAVGDKAGDVIDDVKDAVANNPDGGNLTAADLGLFDLYDIGLWGYCYTPKNGSRACTKSQFNWAEKELNTTTTQLNDLIQLANSAGGQNITLPKEISEAVKTFGTVTRWTEIVFIIAYIALGVELFFGIFANCTRVFSCITALIAVVATVAVCSAAALATATSAIVVGAVETTAKFYGVQASINTKFLAAVWIAAAFAIAAGLFWMFTCCCCAPDHSSRKSRSSYRDSTHEKLIPGGASGPYQPVPGGNTGYSAQYPAAAPQSYGYAAPAHDARYEPYAHGRV</sequence>
<evidence type="ECO:0000256" key="2">
    <source>
        <dbReference type="SAM" id="Phobius"/>
    </source>
</evidence>
<reference evidence="3" key="2">
    <citation type="submission" date="2023-05" db="EMBL/GenBank/DDBJ databases">
        <authorList>
            <consortium name="Lawrence Berkeley National Laboratory"/>
            <person name="Steindorff A."/>
            <person name="Hensen N."/>
            <person name="Bonometti L."/>
            <person name="Westerberg I."/>
            <person name="Brannstrom I.O."/>
            <person name="Guillou S."/>
            <person name="Cros-Aarteil S."/>
            <person name="Calhoun S."/>
            <person name="Haridas S."/>
            <person name="Kuo A."/>
            <person name="Mondo S."/>
            <person name="Pangilinan J."/>
            <person name="Riley R."/>
            <person name="Labutti K."/>
            <person name="Andreopoulos B."/>
            <person name="Lipzen A."/>
            <person name="Chen C."/>
            <person name="Yanf M."/>
            <person name="Daum C."/>
            <person name="Ng V."/>
            <person name="Clum A."/>
            <person name="Ohm R."/>
            <person name="Martin F."/>
            <person name="Silar P."/>
            <person name="Natvig D."/>
            <person name="Lalanne C."/>
            <person name="Gautier V."/>
            <person name="Ament-Velasquez S.L."/>
            <person name="Kruys A."/>
            <person name="Hutchinson M.I."/>
            <person name="Powell A.J."/>
            <person name="Barry K."/>
            <person name="Miller A.N."/>
            <person name="Grigoriev I.V."/>
            <person name="Debuchy R."/>
            <person name="Gladieux P."/>
            <person name="Thoren M.H."/>
            <person name="Johannesson H."/>
        </authorList>
    </citation>
    <scope>NUCLEOTIDE SEQUENCE</scope>
    <source>
        <strain evidence="3">PSN293</strain>
    </source>
</reference>
<reference evidence="3" key="1">
    <citation type="journal article" date="2023" name="Mol. Phylogenet. Evol.">
        <title>Genome-scale phylogeny and comparative genomics of the fungal order Sordariales.</title>
        <authorList>
            <person name="Hensen N."/>
            <person name="Bonometti L."/>
            <person name="Westerberg I."/>
            <person name="Brannstrom I.O."/>
            <person name="Guillou S."/>
            <person name="Cros-Aarteil S."/>
            <person name="Calhoun S."/>
            <person name="Haridas S."/>
            <person name="Kuo A."/>
            <person name="Mondo S."/>
            <person name="Pangilinan J."/>
            <person name="Riley R."/>
            <person name="LaButti K."/>
            <person name="Andreopoulos B."/>
            <person name="Lipzen A."/>
            <person name="Chen C."/>
            <person name="Yan M."/>
            <person name="Daum C."/>
            <person name="Ng V."/>
            <person name="Clum A."/>
            <person name="Steindorff A."/>
            <person name="Ohm R.A."/>
            <person name="Martin F."/>
            <person name="Silar P."/>
            <person name="Natvig D.O."/>
            <person name="Lalanne C."/>
            <person name="Gautier V."/>
            <person name="Ament-Velasquez S.L."/>
            <person name="Kruys A."/>
            <person name="Hutchinson M.I."/>
            <person name="Powell A.J."/>
            <person name="Barry K."/>
            <person name="Miller A.N."/>
            <person name="Grigoriev I.V."/>
            <person name="Debuchy R."/>
            <person name="Gladieux P."/>
            <person name="Hiltunen Thoren M."/>
            <person name="Johannesson H."/>
        </authorList>
    </citation>
    <scope>NUCLEOTIDE SEQUENCE</scope>
    <source>
        <strain evidence="3">PSN293</strain>
    </source>
</reference>
<dbReference type="InterPro" id="IPR009571">
    <property type="entry name" value="SUR7/Rim9-like_fungi"/>
</dbReference>
<feature type="transmembrane region" description="Helical" evidence="2">
    <location>
        <begin position="269"/>
        <end position="295"/>
    </location>
</feature>
<keyword evidence="2" id="KW-1133">Transmembrane helix</keyword>
<evidence type="ECO:0000313" key="3">
    <source>
        <dbReference type="EMBL" id="KAK4216031.1"/>
    </source>
</evidence>
<dbReference type="EMBL" id="MU858073">
    <property type="protein sequence ID" value="KAK4216031.1"/>
    <property type="molecule type" value="Genomic_DNA"/>
</dbReference>
<accession>A0AAN6YDG0</accession>
<dbReference type="GO" id="GO:0005886">
    <property type="term" value="C:plasma membrane"/>
    <property type="evidence" value="ECO:0007669"/>
    <property type="project" value="InterPro"/>
</dbReference>
<dbReference type="GO" id="GO:0031505">
    <property type="term" value="P:fungal-type cell wall organization"/>
    <property type="evidence" value="ECO:0007669"/>
    <property type="project" value="TreeGrafter"/>
</dbReference>
<keyword evidence="4" id="KW-1185">Reference proteome</keyword>
<proteinExistence type="predicted"/>
<dbReference type="PANTHER" id="PTHR28019:SF3">
    <property type="entry name" value="INTEGRAL MEMBRANE PROTEIN (AFU_ORTHOLOGUE AFUA_6G07470)"/>
    <property type="match status" value="1"/>
</dbReference>
<dbReference type="Proteomes" id="UP001301769">
    <property type="component" value="Unassembled WGS sequence"/>
</dbReference>
<dbReference type="GO" id="GO:0051285">
    <property type="term" value="C:cell cortex of cell tip"/>
    <property type="evidence" value="ECO:0007669"/>
    <property type="project" value="TreeGrafter"/>
</dbReference>
<dbReference type="PANTHER" id="PTHR28019">
    <property type="entry name" value="CELL MEMBRANE PROTEIN YLR413W-RELATED"/>
    <property type="match status" value="1"/>
</dbReference>
<keyword evidence="2" id="KW-0472">Membrane</keyword>
<protein>
    <submittedName>
        <fullName evidence="3">Integral membrane protein</fullName>
    </submittedName>
</protein>